<reference evidence="1" key="1">
    <citation type="submission" date="2023-04" db="EMBL/GenBank/DDBJ databases">
        <title>Draft Genome sequencing of Naganishia species isolated from polar environments using Oxford Nanopore Technology.</title>
        <authorList>
            <person name="Leo P."/>
            <person name="Venkateswaran K."/>
        </authorList>
    </citation>
    <scope>NUCLEOTIDE SEQUENCE</scope>
    <source>
        <strain evidence="1">MNA-CCFEE 5262</strain>
    </source>
</reference>
<comment type="caution">
    <text evidence="1">The sequence shown here is derived from an EMBL/GenBank/DDBJ whole genome shotgun (WGS) entry which is preliminary data.</text>
</comment>
<evidence type="ECO:0000313" key="1">
    <source>
        <dbReference type="EMBL" id="KAJ9116680.1"/>
    </source>
</evidence>
<gene>
    <name evidence="1" type="ORF">QFC20_000614</name>
</gene>
<dbReference type="Proteomes" id="UP001230649">
    <property type="component" value="Unassembled WGS sequence"/>
</dbReference>
<keyword evidence="2" id="KW-1185">Reference proteome</keyword>
<evidence type="ECO:0000313" key="2">
    <source>
        <dbReference type="Proteomes" id="UP001230649"/>
    </source>
</evidence>
<name>A0ACC2WY26_9TREE</name>
<accession>A0ACC2WY26</accession>
<dbReference type="EMBL" id="JASBWS010000003">
    <property type="protein sequence ID" value="KAJ9116680.1"/>
    <property type="molecule type" value="Genomic_DNA"/>
</dbReference>
<proteinExistence type="predicted"/>
<organism evidence="1 2">
    <name type="scientific">Naganishia adeliensis</name>
    <dbReference type="NCBI Taxonomy" id="92952"/>
    <lineage>
        <taxon>Eukaryota</taxon>
        <taxon>Fungi</taxon>
        <taxon>Dikarya</taxon>
        <taxon>Basidiomycota</taxon>
        <taxon>Agaricomycotina</taxon>
        <taxon>Tremellomycetes</taxon>
        <taxon>Filobasidiales</taxon>
        <taxon>Filobasidiaceae</taxon>
        <taxon>Naganishia</taxon>
    </lineage>
</organism>
<sequence length="572" mass="59757">MSMSRTDLKPKGGSSTVGINLGAGAGDTELNPTVYDGRTWLTVHVEFGTVSGNKPRRVYNLVLDSGSTDLWVVANGCQSCGWTGQGAAAGYDLSTKDNSTLVPANLGYGGVSGAPSHVEGFIVEDAVLLEGHGISDTFPFTVANSVKGIPLGPTLSGIFPLAPGNQTAGGKKNIGPIRALREAGLIDNEDVGFSANSAHPSLIIGGVDEAFTSDEAGMVSVTSSSVEYYLVPLDKIAVNGAVVGASTSPVEALLDTGTTFWYAPSGILEAFYQAIPGGKMELDDAGNSAGILPEVPQGPTVVSVGIGGKTFNLNYSSLLNMAEPRRPKEAGHVYGTLMKSTNEALWILGLSFLENVYVAFNPTLSQVRIWPLSQANGGPMTEQPAVQGDQGAPGGQPTESTIYGYSTITTEMINSAGARVWSGTETRTTWVPVTTATVPVGAAPTSTPPAESQLPELAWGPSLITQTVTKSDESATWAETATRTTWVQAPVQETPAPNAQKQEQQEGTVPATTEPAKESPPPEHSWVPSVATEIVTRSDESATWTEMATVATWVPVQTPAPEAWKQEQPAAR</sequence>
<protein>
    <submittedName>
        <fullName evidence="1">Uncharacterized protein</fullName>
    </submittedName>
</protein>